<organism evidence="12">
    <name type="scientific">Chryseobacterium sp. B5</name>
    <dbReference type="NCBI Taxonomy" id="2050562"/>
    <lineage>
        <taxon>Bacteria</taxon>
        <taxon>Pseudomonadati</taxon>
        <taxon>Bacteroidota</taxon>
        <taxon>Flavobacteriia</taxon>
        <taxon>Flavobacteriales</taxon>
        <taxon>Weeksellaceae</taxon>
        <taxon>Chryseobacterium group</taxon>
        <taxon>Chryseobacterium</taxon>
    </lineage>
</organism>
<accession>A0A2G7T5G2</accession>
<dbReference type="CDD" id="cd01949">
    <property type="entry name" value="GGDEF"/>
    <property type="match status" value="1"/>
</dbReference>
<dbReference type="EMBL" id="PEKC01000059">
    <property type="protein sequence ID" value="PII35146.1"/>
    <property type="molecule type" value="Genomic_DNA"/>
</dbReference>
<evidence type="ECO:0000256" key="10">
    <source>
        <dbReference type="SAM" id="Phobius"/>
    </source>
</evidence>
<evidence type="ECO:0000259" key="11">
    <source>
        <dbReference type="PROSITE" id="PS50887"/>
    </source>
</evidence>
<dbReference type="Pfam" id="PF02743">
    <property type="entry name" value="dCache_1"/>
    <property type="match status" value="1"/>
</dbReference>
<dbReference type="NCBIfam" id="TIGR00254">
    <property type="entry name" value="GGDEF"/>
    <property type="match status" value="1"/>
</dbReference>
<protein>
    <recommendedName>
        <fullName evidence="2">diguanylate cyclase</fullName>
        <ecNumber evidence="2">2.7.7.65</ecNumber>
    </recommendedName>
</protein>
<evidence type="ECO:0000256" key="3">
    <source>
        <dbReference type="ARBA" id="ARBA00022475"/>
    </source>
</evidence>
<feature type="domain" description="GGDEF" evidence="11">
    <location>
        <begin position="388"/>
        <end position="545"/>
    </location>
</feature>
<dbReference type="SUPFAM" id="SSF55073">
    <property type="entry name" value="Nucleotide cyclase"/>
    <property type="match status" value="1"/>
</dbReference>
<feature type="coiled-coil region" evidence="8">
    <location>
        <begin position="333"/>
        <end position="360"/>
    </location>
</feature>
<evidence type="ECO:0000256" key="4">
    <source>
        <dbReference type="ARBA" id="ARBA00022692"/>
    </source>
</evidence>
<dbReference type="PANTHER" id="PTHR45138">
    <property type="entry name" value="REGULATORY COMPONENTS OF SENSORY TRANSDUCTION SYSTEM"/>
    <property type="match status" value="1"/>
</dbReference>
<dbReference type="SMART" id="SM00267">
    <property type="entry name" value="GGDEF"/>
    <property type="match status" value="1"/>
</dbReference>
<keyword evidence="3" id="KW-1003">Cell membrane</keyword>
<dbReference type="Gene3D" id="3.30.70.270">
    <property type="match status" value="1"/>
</dbReference>
<comment type="subcellular location">
    <subcellularLocation>
        <location evidence="1">Cell membrane</location>
        <topology evidence="1">Multi-pass membrane protein</topology>
    </subcellularLocation>
</comment>
<dbReference type="PROSITE" id="PS50887">
    <property type="entry name" value="GGDEF"/>
    <property type="match status" value="1"/>
</dbReference>
<reference evidence="12" key="1">
    <citation type="submission" date="2017-10" db="EMBL/GenBank/DDBJ databases">
        <title>Chryseobacterium sp. B5 is a hydrocarbonoclastic and plant growth promoting bacterium.</title>
        <authorList>
            <person name="Thijs S."/>
            <person name="Gkorezis P."/>
            <person name="Van Hamme J."/>
        </authorList>
    </citation>
    <scope>NUCLEOTIDE SEQUENCE</scope>
    <source>
        <strain evidence="12">B5</strain>
    </source>
</reference>
<dbReference type="GO" id="GO:0043709">
    <property type="term" value="P:cell adhesion involved in single-species biofilm formation"/>
    <property type="evidence" value="ECO:0007669"/>
    <property type="project" value="TreeGrafter"/>
</dbReference>
<evidence type="ECO:0000256" key="5">
    <source>
        <dbReference type="ARBA" id="ARBA00022989"/>
    </source>
</evidence>
<evidence type="ECO:0000256" key="9">
    <source>
        <dbReference type="SAM" id="MobiDB-lite"/>
    </source>
</evidence>
<keyword evidence="6 10" id="KW-0472">Membrane</keyword>
<dbReference type="EC" id="2.7.7.65" evidence="2"/>
<sequence length="545" mass="59330">MAQVHVMERDWWTKAWCGGRGRPVKRDARLVAWLLAVVFVSVSAATVWQLVAARQRTLAEVDTSNRNLAQTLNTYAEGVITQSSMLLLGIAERLEVDGTSPVLLERVLYLVNRQEHLLNQLNELLIVDAQGHWLMSSKGAFPEGSESSGRDYFTHHRDDASSGIYIGPPIRSRSTGEWVITISRRYTDADGQFAGAVVVALGVENFLRLFGKIDIGEKGAIALSTPGGQLLVRHPFREQDLGRDFSQSPNFLRHYVGAMSGTASFRSALDGTERIYAFLRSERYPLVTTVALGRDEALSSWRRQALLTLAVVLGLFLAIALIGWRLTAAMRLRSRAECSLVSAREELLDANRRLEVLAAQDQLTGLANRRRFDEVLEREARRAAREGTPLSLLLIDLDYFKGYNDAYGHVAGDACLQAVCSALAQAVQRPGDMAARYGGEELAVVLPNTDKAGAQQVAERLRARIEGLALEHRISRFGHVTASIGVATAQGDEAGATQGATQSATQSATQGTTPGSTQGAAMALVEAADRALYRAKAAGRNCVQS</sequence>
<comment type="catalytic activity">
    <reaction evidence="7">
        <text>2 GTP = 3',3'-c-di-GMP + 2 diphosphate</text>
        <dbReference type="Rhea" id="RHEA:24898"/>
        <dbReference type="ChEBI" id="CHEBI:33019"/>
        <dbReference type="ChEBI" id="CHEBI:37565"/>
        <dbReference type="ChEBI" id="CHEBI:58805"/>
        <dbReference type="EC" id="2.7.7.65"/>
    </reaction>
</comment>
<dbReference type="GO" id="GO:1902201">
    <property type="term" value="P:negative regulation of bacterial-type flagellum-dependent cell motility"/>
    <property type="evidence" value="ECO:0007669"/>
    <property type="project" value="TreeGrafter"/>
</dbReference>
<dbReference type="FunFam" id="3.30.70.270:FF:000001">
    <property type="entry name" value="Diguanylate cyclase domain protein"/>
    <property type="match status" value="1"/>
</dbReference>
<dbReference type="InterPro" id="IPR043128">
    <property type="entry name" value="Rev_trsase/Diguanyl_cyclase"/>
</dbReference>
<evidence type="ECO:0000256" key="1">
    <source>
        <dbReference type="ARBA" id="ARBA00004651"/>
    </source>
</evidence>
<evidence type="ECO:0000256" key="7">
    <source>
        <dbReference type="ARBA" id="ARBA00034247"/>
    </source>
</evidence>
<dbReference type="CDD" id="cd12915">
    <property type="entry name" value="PDC2_DGC_like"/>
    <property type="match status" value="1"/>
</dbReference>
<dbReference type="Gene3D" id="3.30.450.20">
    <property type="entry name" value="PAS domain"/>
    <property type="match status" value="2"/>
</dbReference>
<dbReference type="CDD" id="cd12914">
    <property type="entry name" value="PDC1_DGC_like"/>
    <property type="match status" value="1"/>
</dbReference>
<comment type="caution">
    <text evidence="12">The sequence shown here is derived from an EMBL/GenBank/DDBJ whole genome shotgun (WGS) entry which is preliminary data.</text>
</comment>
<name>A0A2G7T5G2_9FLAO</name>
<feature type="transmembrane region" description="Helical" evidence="10">
    <location>
        <begin position="305"/>
        <end position="326"/>
    </location>
</feature>
<dbReference type="AlphaFoldDB" id="A0A2G7T5G2"/>
<dbReference type="InterPro" id="IPR050469">
    <property type="entry name" value="Diguanylate_Cyclase"/>
</dbReference>
<keyword evidence="5 10" id="KW-1133">Transmembrane helix</keyword>
<feature type="region of interest" description="Disordered" evidence="9">
    <location>
        <begin position="495"/>
        <end position="517"/>
    </location>
</feature>
<dbReference type="InterPro" id="IPR000160">
    <property type="entry name" value="GGDEF_dom"/>
</dbReference>
<proteinExistence type="predicted"/>
<keyword evidence="8" id="KW-0175">Coiled coil</keyword>
<dbReference type="InterPro" id="IPR033479">
    <property type="entry name" value="dCache_1"/>
</dbReference>
<dbReference type="InterPro" id="IPR029787">
    <property type="entry name" value="Nucleotide_cyclase"/>
</dbReference>
<dbReference type="Pfam" id="PF00990">
    <property type="entry name" value="GGDEF"/>
    <property type="match status" value="1"/>
</dbReference>
<evidence type="ECO:0000256" key="2">
    <source>
        <dbReference type="ARBA" id="ARBA00012528"/>
    </source>
</evidence>
<dbReference type="GO" id="GO:0052621">
    <property type="term" value="F:diguanylate cyclase activity"/>
    <property type="evidence" value="ECO:0007669"/>
    <property type="project" value="UniProtKB-EC"/>
</dbReference>
<evidence type="ECO:0000256" key="6">
    <source>
        <dbReference type="ARBA" id="ARBA00023136"/>
    </source>
</evidence>
<dbReference type="PANTHER" id="PTHR45138:SF9">
    <property type="entry name" value="DIGUANYLATE CYCLASE DGCM-RELATED"/>
    <property type="match status" value="1"/>
</dbReference>
<evidence type="ECO:0000256" key="8">
    <source>
        <dbReference type="SAM" id="Coils"/>
    </source>
</evidence>
<gene>
    <name evidence="12" type="ORF">CTI11_15880</name>
</gene>
<dbReference type="GO" id="GO:0005886">
    <property type="term" value="C:plasma membrane"/>
    <property type="evidence" value="ECO:0007669"/>
    <property type="project" value="UniProtKB-SubCell"/>
</dbReference>
<keyword evidence="4 10" id="KW-0812">Transmembrane</keyword>
<feature type="transmembrane region" description="Helical" evidence="10">
    <location>
        <begin position="30"/>
        <end position="51"/>
    </location>
</feature>
<evidence type="ECO:0000313" key="12">
    <source>
        <dbReference type="EMBL" id="PII35146.1"/>
    </source>
</evidence>